<keyword evidence="8" id="KW-0170">Cobalt</keyword>
<evidence type="ECO:0000256" key="13">
    <source>
        <dbReference type="ARBA" id="ARBA00071271"/>
    </source>
</evidence>
<dbReference type="PANTHER" id="PTHR43501">
    <property type="entry name" value="CYTOSOL NON-SPECIFIC DIPEPTIDASE"/>
    <property type="match status" value="1"/>
</dbReference>
<comment type="similarity">
    <text evidence="12">Belongs to the peptidase M20C family.</text>
</comment>
<dbReference type="FunFam" id="3.40.630.10:FF:000018">
    <property type="entry name" value="Aminoacyl-histidine dipeptidase PepD"/>
    <property type="match status" value="1"/>
</dbReference>
<dbReference type="PANTHER" id="PTHR43501:SF1">
    <property type="entry name" value="CYTOSOL NON-SPECIFIC DIPEPTIDASE"/>
    <property type="match status" value="1"/>
</dbReference>
<dbReference type="NCBIfam" id="TIGR01893">
    <property type="entry name" value="aa-his-dipept"/>
    <property type="match status" value="1"/>
</dbReference>
<evidence type="ECO:0000256" key="15">
    <source>
        <dbReference type="ARBA" id="ARBA00076004"/>
    </source>
</evidence>
<comment type="caution">
    <text evidence="19">The sequence shown here is derived from an EMBL/GenBank/DDBJ whole genome shotgun (WGS) entry which is preliminary data.</text>
</comment>
<dbReference type="PATRIC" id="fig|1702214.3.peg.1304"/>
<dbReference type="InterPro" id="IPR002933">
    <property type="entry name" value="Peptidase_M20"/>
</dbReference>
<evidence type="ECO:0000256" key="8">
    <source>
        <dbReference type="ARBA" id="ARBA00023285"/>
    </source>
</evidence>
<dbReference type="GO" id="GO:0046872">
    <property type="term" value="F:metal ion binding"/>
    <property type="evidence" value="ECO:0007669"/>
    <property type="project" value="UniProtKB-KW"/>
</dbReference>
<dbReference type="Pfam" id="PF01546">
    <property type="entry name" value="Peptidase_M20"/>
    <property type="match status" value="1"/>
</dbReference>
<dbReference type="AlphaFoldDB" id="A0A0Q4B8E4"/>
<dbReference type="Proteomes" id="UP000054172">
    <property type="component" value="Unassembled WGS sequence"/>
</dbReference>
<reference evidence="19" key="1">
    <citation type="submission" date="2015-08" db="EMBL/GenBank/DDBJ databases">
        <title>Candidatus Bacteriodes Periocalifornicus.</title>
        <authorList>
            <person name="McLean J.S."/>
            <person name="Kelley S."/>
        </authorList>
    </citation>
    <scope>NUCLEOTIDE SEQUENCE [LARGE SCALE GENOMIC DNA]</scope>
    <source>
        <strain evidence="19">12B</strain>
    </source>
</reference>
<dbReference type="GO" id="GO:0006508">
    <property type="term" value="P:proteolysis"/>
    <property type="evidence" value="ECO:0007669"/>
    <property type="project" value="UniProtKB-KW"/>
</dbReference>
<evidence type="ECO:0000313" key="19">
    <source>
        <dbReference type="EMBL" id="KQM09116.1"/>
    </source>
</evidence>
<dbReference type="InterPro" id="IPR001160">
    <property type="entry name" value="Peptidase_M20C"/>
</dbReference>
<dbReference type="GO" id="GO:0070573">
    <property type="term" value="F:metallodipeptidase activity"/>
    <property type="evidence" value="ECO:0007669"/>
    <property type="project" value="TreeGrafter"/>
</dbReference>
<feature type="domain" description="Peptidase M20 dimerisation" evidence="18">
    <location>
        <begin position="211"/>
        <end position="292"/>
    </location>
</feature>
<evidence type="ECO:0000256" key="3">
    <source>
        <dbReference type="ARBA" id="ARBA00022670"/>
    </source>
</evidence>
<dbReference type="PIRSF" id="PIRSF016599">
    <property type="entry name" value="Xaa-His_dipept"/>
    <property type="match status" value="1"/>
</dbReference>
<evidence type="ECO:0000259" key="18">
    <source>
        <dbReference type="Pfam" id="PF07687"/>
    </source>
</evidence>
<comment type="catalytic activity">
    <reaction evidence="9">
        <text>Hydrolysis of dipeptides, preferentially hydrophobic dipeptides including prolyl amino acids.</text>
        <dbReference type="EC" id="3.4.13.18"/>
    </reaction>
</comment>
<dbReference type="Gene3D" id="3.40.630.10">
    <property type="entry name" value="Zn peptidases"/>
    <property type="match status" value="2"/>
</dbReference>
<keyword evidence="20" id="KW-1185">Reference proteome</keyword>
<evidence type="ECO:0000256" key="5">
    <source>
        <dbReference type="ARBA" id="ARBA00022801"/>
    </source>
</evidence>
<evidence type="ECO:0000256" key="2">
    <source>
        <dbReference type="ARBA" id="ARBA00001947"/>
    </source>
</evidence>
<organism evidence="19 20">
    <name type="scientific">Candidatus [Bacteroides] periocalifornicus</name>
    <dbReference type="NCBI Taxonomy" id="1702214"/>
    <lineage>
        <taxon>Bacteria</taxon>
        <taxon>Pseudomonadati</taxon>
        <taxon>Bacteroidota</taxon>
    </lineage>
</organism>
<sequence>MSEIKQLKPQSVWENFYEITRVPRPSKREEKIIQYLLDFGKKHGIETKRDAAGNVLMRKPATPGMENRKPIVLQSHVDMVCEKNADVKHDFLTDPIRTYIDGDWVRAQGTTLGADDGIGVAAQLAVLTDPHVKHGPVECLFTVDEETGLTGAFALEAGFFEGEILLNLDSEDEGEIFIGCAGGEDTTATFSYTTVGCPADCRAFRLSVTGLRGGHSGDDIQKGLGNSIKLLARTLHYLAEKLPIHLFGIEGGNLRNAIAREAFANFAIAKGRVEELTARVGEMRDWLKNEFRTTEPDLKIELLPTDASSVVMEKEPQERLINLLLALPHGAVEFSREIPGLVETSTNLASIKKIEGNRLFIATSQRSSVDSAKDYICASVAACFRLAGCTVEHSDGYPGWAPNPESPILDVSVEAYRRLFCTRPVVRAIHAGLECGLFLEKYPRLDMVSFGPTIRGAHSPEERISIETVQKFWELLLAVLENAPMA</sequence>
<evidence type="ECO:0000256" key="4">
    <source>
        <dbReference type="ARBA" id="ARBA00022723"/>
    </source>
</evidence>
<evidence type="ECO:0000256" key="1">
    <source>
        <dbReference type="ARBA" id="ARBA00001941"/>
    </source>
</evidence>
<gene>
    <name evidence="19" type="ORF">AL399_03620</name>
</gene>
<dbReference type="GO" id="GO:0005829">
    <property type="term" value="C:cytosol"/>
    <property type="evidence" value="ECO:0007669"/>
    <property type="project" value="TreeGrafter"/>
</dbReference>
<evidence type="ECO:0000313" key="20">
    <source>
        <dbReference type="Proteomes" id="UP000054172"/>
    </source>
</evidence>
<proteinExistence type="inferred from homology"/>
<dbReference type="InterPro" id="IPR011650">
    <property type="entry name" value="Peptidase_M20_dimer"/>
</dbReference>
<comment type="cofactor">
    <cofactor evidence="1">
        <name>Co(2+)</name>
        <dbReference type="ChEBI" id="CHEBI:48828"/>
    </cofactor>
</comment>
<evidence type="ECO:0000256" key="17">
    <source>
        <dbReference type="ARBA" id="ARBA00078074"/>
    </source>
</evidence>
<comment type="cofactor">
    <cofactor evidence="2">
        <name>Zn(2+)</name>
        <dbReference type="ChEBI" id="CHEBI:29105"/>
    </cofactor>
</comment>
<keyword evidence="3" id="KW-0645">Protease</keyword>
<dbReference type="CDD" id="cd03890">
    <property type="entry name" value="M20_pepD"/>
    <property type="match status" value="1"/>
</dbReference>
<keyword evidence="7" id="KW-0482">Metalloprotease</keyword>
<name>A0A0Q4B8E4_9BACT</name>
<evidence type="ECO:0000256" key="10">
    <source>
        <dbReference type="ARBA" id="ARBA00038976"/>
    </source>
</evidence>
<evidence type="ECO:0000256" key="11">
    <source>
        <dbReference type="ARBA" id="ARBA00044252"/>
    </source>
</evidence>
<dbReference type="EMBL" id="LIIK01000012">
    <property type="protein sequence ID" value="KQM09116.1"/>
    <property type="molecule type" value="Genomic_DNA"/>
</dbReference>
<dbReference type="FunFam" id="3.40.630.10:FF:000015">
    <property type="entry name" value="Aminoacyl-histidine dipeptidase PepD"/>
    <property type="match status" value="1"/>
</dbReference>
<evidence type="ECO:0000256" key="14">
    <source>
        <dbReference type="ARBA" id="ARBA00075285"/>
    </source>
</evidence>
<keyword evidence="5" id="KW-0378">Hydrolase</keyword>
<evidence type="ECO:0000256" key="12">
    <source>
        <dbReference type="ARBA" id="ARBA00061423"/>
    </source>
</evidence>
<evidence type="ECO:0000256" key="9">
    <source>
        <dbReference type="ARBA" id="ARBA00036421"/>
    </source>
</evidence>
<evidence type="ECO:0000256" key="7">
    <source>
        <dbReference type="ARBA" id="ARBA00023049"/>
    </source>
</evidence>
<dbReference type="STRING" id="1702214.AL399_03620"/>
<dbReference type="SUPFAM" id="SSF53187">
    <property type="entry name" value="Zn-dependent exopeptidases"/>
    <property type="match status" value="1"/>
</dbReference>
<dbReference type="Pfam" id="PF07687">
    <property type="entry name" value="M20_dimer"/>
    <property type="match status" value="1"/>
</dbReference>
<protein>
    <recommendedName>
        <fullName evidence="13">Cytosol non-specific dipeptidase</fullName>
        <ecNumber evidence="10">3.4.13.18</ecNumber>
    </recommendedName>
    <alternativeName>
        <fullName evidence="16">Aminoacyl-histidine dipeptidase</fullName>
    </alternativeName>
    <alternativeName>
        <fullName evidence="15">Beta-alanyl-histidine dipeptidase</fullName>
    </alternativeName>
    <alternativeName>
        <fullName evidence="14">Carnosinase</fullName>
    </alternativeName>
    <alternativeName>
        <fullName evidence="11">Peptidase D</fullName>
    </alternativeName>
    <alternativeName>
        <fullName evidence="17">Xaa-His dipeptidase</fullName>
    </alternativeName>
</protein>
<accession>A0A0Q4B8E4</accession>
<evidence type="ECO:0000256" key="16">
    <source>
        <dbReference type="ARBA" id="ARBA00077688"/>
    </source>
</evidence>
<dbReference type="PRINTS" id="PR00934">
    <property type="entry name" value="XHISDIPTASE"/>
</dbReference>
<evidence type="ECO:0000256" key="6">
    <source>
        <dbReference type="ARBA" id="ARBA00022833"/>
    </source>
</evidence>
<keyword evidence="6" id="KW-0862">Zinc</keyword>
<dbReference type="EC" id="3.4.13.18" evidence="10"/>
<keyword evidence="4" id="KW-0479">Metal-binding</keyword>